<dbReference type="SMART" id="SM00382">
    <property type="entry name" value="AAA"/>
    <property type="match status" value="2"/>
</dbReference>
<evidence type="ECO:0000256" key="6">
    <source>
        <dbReference type="ARBA" id="ARBA00022840"/>
    </source>
</evidence>
<feature type="domain" description="ABC transmembrane type-1" evidence="12">
    <location>
        <begin position="270"/>
        <end position="551"/>
    </location>
</feature>
<accession>A0A545W2Z1</accession>
<evidence type="ECO:0000256" key="4">
    <source>
        <dbReference type="ARBA" id="ARBA00022692"/>
    </source>
</evidence>
<keyword evidence="8 10" id="KW-0472">Membrane</keyword>
<feature type="region of interest" description="Disordered" evidence="9">
    <location>
        <begin position="1166"/>
        <end position="1187"/>
    </location>
</feature>
<evidence type="ECO:0000256" key="8">
    <source>
        <dbReference type="ARBA" id="ARBA00023136"/>
    </source>
</evidence>
<dbReference type="SUPFAM" id="SSF52540">
    <property type="entry name" value="P-loop containing nucleoside triphosphate hydrolases"/>
    <property type="match status" value="2"/>
</dbReference>
<dbReference type="InterPro" id="IPR027417">
    <property type="entry name" value="P-loop_NTPase"/>
</dbReference>
<dbReference type="InterPro" id="IPR044726">
    <property type="entry name" value="ABCC_6TM_D2"/>
</dbReference>
<feature type="transmembrane region" description="Helical" evidence="10">
    <location>
        <begin position="913"/>
        <end position="936"/>
    </location>
</feature>
<keyword evidence="4 10" id="KW-0812">Transmembrane</keyword>
<dbReference type="SUPFAM" id="SSF90123">
    <property type="entry name" value="ABC transporter transmembrane region"/>
    <property type="match status" value="2"/>
</dbReference>
<evidence type="ECO:0000313" key="14">
    <source>
        <dbReference type="Proteomes" id="UP000315783"/>
    </source>
</evidence>
<keyword evidence="7 10" id="KW-1133">Transmembrane helix</keyword>
<evidence type="ECO:0000259" key="11">
    <source>
        <dbReference type="PROSITE" id="PS50893"/>
    </source>
</evidence>
<proteinExistence type="predicted"/>
<dbReference type="PANTHER" id="PTHR24223">
    <property type="entry name" value="ATP-BINDING CASSETTE SUB-FAMILY C"/>
    <property type="match status" value="1"/>
</dbReference>
<dbReference type="EMBL" id="SPUK01000005">
    <property type="protein sequence ID" value="TQV97107.1"/>
    <property type="molecule type" value="Genomic_DNA"/>
</dbReference>
<feature type="domain" description="ABC transporter" evidence="11">
    <location>
        <begin position="598"/>
        <end position="823"/>
    </location>
</feature>
<dbReference type="STRING" id="43265.A0A545W2Z1"/>
<dbReference type="InterPro" id="IPR056227">
    <property type="entry name" value="TMD0_ABC"/>
</dbReference>
<dbReference type="GO" id="GO:0005886">
    <property type="term" value="C:plasma membrane"/>
    <property type="evidence" value="ECO:0007669"/>
    <property type="project" value="UniProtKB-SubCell"/>
</dbReference>
<feature type="transmembrane region" description="Helical" evidence="10">
    <location>
        <begin position="119"/>
        <end position="137"/>
    </location>
</feature>
<keyword evidence="2" id="KW-0813">Transport</keyword>
<feature type="region of interest" description="Disordered" evidence="9">
    <location>
        <begin position="569"/>
        <end position="593"/>
    </location>
</feature>
<keyword evidence="14" id="KW-1185">Reference proteome</keyword>
<dbReference type="PROSITE" id="PS50893">
    <property type="entry name" value="ABC_TRANSPORTER_2"/>
    <property type="match status" value="2"/>
</dbReference>
<dbReference type="InterPro" id="IPR050173">
    <property type="entry name" value="ABC_transporter_C-like"/>
</dbReference>
<dbReference type="GO" id="GO:0005524">
    <property type="term" value="F:ATP binding"/>
    <property type="evidence" value="ECO:0007669"/>
    <property type="project" value="UniProtKB-KW"/>
</dbReference>
<evidence type="ECO:0000256" key="3">
    <source>
        <dbReference type="ARBA" id="ARBA00022475"/>
    </source>
</evidence>
<dbReference type="Gene3D" id="3.40.50.300">
    <property type="entry name" value="P-loop containing nucleotide triphosphate hydrolases"/>
    <property type="match status" value="2"/>
</dbReference>
<dbReference type="PROSITE" id="PS50929">
    <property type="entry name" value="ABC_TM1F"/>
    <property type="match status" value="2"/>
</dbReference>
<dbReference type="InterPro" id="IPR011527">
    <property type="entry name" value="ABC1_TM_dom"/>
</dbReference>
<dbReference type="Pfam" id="PF00005">
    <property type="entry name" value="ABC_tran"/>
    <property type="match status" value="2"/>
</dbReference>
<dbReference type="PANTHER" id="PTHR24223:SF399">
    <property type="entry name" value="ABC TRANSPORTER ATNG"/>
    <property type="match status" value="1"/>
</dbReference>
<reference evidence="13 14" key="1">
    <citation type="journal article" date="2019" name="Appl. Microbiol. Biotechnol.">
        <title>Genome sequence of Isaria javanica and comparative genome analysis insights into family S53 peptidase evolution in fungal entomopathogens.</title>
        <authorList>
            <person name="Lin R."/>
            <person name="Zhang X."/>
            <person name="Xin B."/>
            <person name="Zou M."/>
            <person name="Gao Y."/>
            <person name="Qin F."/>
            <person name="Hu Q."/>
            <person name="Xie B."/>
            <person name="Cheng X."/>
        </authorList>
    </citation>
    <scope>NUCLEOTIDE SEQUENCE [LARGE SCALE GENOMIC DNA]</scope>
    <source>
        <strain evidence="13 14">IJ1G</strain>
    </source>
</reference>
<feature type="transmembrane region" description="Helical" evidence="10">
    <location>
        <begin position="271"/>
        <end position="289"/>
    </location>
</feature>
<evidence type="ECO:0000256" key="1">
    <source>
        <dbReference type="ARBA" id="ARBA00004651"/>
    </source>
</evidence>
<dbReference type="Proteomes" id="UP000315783">
    <property type="component" value="Unassembled WGS sequence"/>
</dbReference>
<dbReference type="OrthoDB" id="4869438at2759"/>
<dbReference type="Pfam" id="PF24357">
    <property type="entry name" value="TMD0_ABC"/>
    <property type="match status" value="1"/>
</dbReference>
<keyword evidence="5" id="KW-0547">Nucleotide-binding</keyword>
<dbReference type="Gene3D" id="1.20.1560.10">
    <property type="entry name" value="ABC transporter type 1, transmembrane domain"/>
    <property type="match status" value="2"/>
</dbReference>
<evidence type="ECO:0000256" key="5">
    <source>
        <dbReference type="ARBA" id="ARBA00022741"/>
    </source>
</evidence>
<keyword evidence="3" id="KW-1003">Cell membrane</keyword>
<feature type="transmembrane region" description="Helical" evidence="10">
    <location>
        <begin position="1098"/>
        <end position="1120"/>
    </location>
</feature>
<gene>
    <name evidence="13" type="ORF">IF1G_04347</name>
</gene>
<dbReference type="InterPro" id="IPR003593">
    <property type="entry name" value="AAA+_ATPase"/>
</dbReference>
<feature type="transmembrane region" description="Helical" evidence="10">
    <location>
        <begin position="60"/>
        <end position="82"/>
    </location>
</feature>
<feature type="domain" description="ABC transporter" evidence="11">
    <location>
        <begin position="1192"/>
        <end position="1437"/>
    </location>
</feature>
<feature type="transmembrane region" description="Helical" evidence="10">
    <location>
        <begin position="26"/>
        <end position="48"/>
    </location>
</feature>
<dbReference type="InterPro" id="IPR003439">
    <property type="entry name" value="ABC_transporter-like_ATP-bd"/>
</dbReference>
<dbReference type="PROSITE" id="PS00211">
    <property type="entry name" value="ABC_TRANSPORTER_1"/>
    <property type="match status" value="2"/>
</dbReference>
<feature type="transmembrane region" description="Helical" evidence="10">
    <location>
        <begin position="1013"/>
        <end position="1034"/>
    </location>
</feature>
<feature type="transmembrane region" description="Helical" evidence="10">
    <location>
        <begin position="94"/>
        <end position="112"/>
    </location>
</feature>
<protein>
    <submittedName>
        <fullName evidence="13">ABC multidrug transporter</fullName>
    </submittedName>
</protein>
<evidence type="ECO:0000256" key="7">
    <source>
        <dbReference type="ARBA" id="ARBA00022989"/>
    </source>
</evidence>
<evidence type="ECO:0000256" key="9">
    <source>
        <dbReference type="SAM" id="MobiDB-lite"/>
    </source>
</evidence>
<evidence type="ECO:0000313" key="13">
    <source>
        <dbReference type="EMBL" id="TQV97107.1"/>
    </source>
</evidence>
<feature type="domain" description="ABC transmembrane type-1" evidence="12">
    <location>
        <begin position="899"/>
        <end position="1156"/>
    </location>
</feature>
<sequence>MAAIADQEFWPAHRQLFDFTFKFEEIVFGLLLSSCVLVLALWLCWSYTRRPACVRQNALLYAKLAFVAALCSTQVASVAVWATAATGHRTSTTLPAAVLDLVAAFAVGALTYTEHLYSVGSSSLFSIYLLATLLTDVTRSRSFFLRVGLDAAGSLAAAAAALRLFLVGLREVSKKWLLIDDRLRCDIGPEATSGFLSKLLFLFARRMLAIGFRTRILNDDLNHLDPEFSPRLLHTQLTNKWRPRQHGNAAPRHSLVRACLNAWKRCFLELILWRLTLTAFNFSQPFILRRVIEFIGQPDDEISKPETEFGLLGAASIVFYGIAVARAVFAHGLNRFITRLRGGLIALIFYKEHKLIEAQAKKAAAATLMSADVDGIATGMPRCLEIPIGMFEIALGTYMLSTFTGLSALAVLAPMTITTITAYLIGLRMSSLFAAWNKSIEIRVAKTSRILSQLTGIKALGLGPTIAHFLQRLRIDEIQTSKAFRRMQALNMVPAELGDLITPAVVIAALVFGTSFGVKLEAAKVFPILTVVSLIQRPLLVVLQSFATVSSMLACFSRIQDYLSLPDWKDSRTASSSTPNSDESRPSIPRQSNGIISFHNADIAPYGMKEALLHNVNFQVSRGSITAVIGLTGSGKSTLLHGILGASEVLAGSVKVATTDIAYCGQTVWLRNTSIRENIIGHLPYDRAKFLRVIRACFLEEDLQWLPGGEEYVVGTNGANLSGGQRQRVAIARTAYSECTVVVLDDAFSSLDSDTAITILYQLCGTNGLFRQAGCTALVATYLPDCMQLADQAIYIDDRGSATLKSMQQISQYADRLVAALSIVNTNASLIEETRDLDSLRRSLDASAPATSDTVDAVVRKRTNLSIYSIFLRPIGWVSSTFYACLVSFSAATEIMPEIYIRIWIEVDPTNKTFFVGYISVIAVTCITALLHYWLLYTKLCPRASAGLHKDLVQATLGSTLRFVSTTKTGSLVNLFSQDMTLISRDLPAACLGVVYAVSNSLCNVGLVLSGATYLSCVIPVLLLALFFIQRYYLRTSRQVRLLDLEMKAPLYTYFEETAAGLMHIQAFKWEDENIQRGFAMLQESQKPYYALLTIQQWLRLVLGLVNATLGTLLVAVAIFSRHSSSQSSIGLAFMGLIFVSSSLELTIDMWTRLETSSGALERISSFRTRTPQETSRSQKQLPQNWPSKGQVEFRNVSAYYSDDADAPPGLDDVSLAIHPGQRIGVAGRSGSGKSTLLMTMLGFLKYQGKLEIDGVDVSSVSRDDLRSRLITITQDQIVFDANIRTNLLPFTMNDGVGTPDGDEKAAQKDLELEQLLKDLHIWAPLAKKGDLDATLDDVGYSKGQLQLLCIARAILRHRETGYSVILVDEATSSVDGSTEAIVHRVMRDNFRGCTVLTVAHRQSSLTNVDAIVRLHRGALLTSASQRDESDSSDEDA</sequence>
<feature type="transmembrane region" description="Helical" evidence="10">
    <location>
        <begin position="143"/>
        <end position="166"/>
    </location>
</feature>
<dbReference type="InterPro" id="IPR036640">
    <property type="entry name" value="ABC1_TM_sf"/>
</dbReference>
<comment type="subcellular location">
    <subcellularLocation>
        <location evidence="1">Cell membrane</location>
        <topology evidence="1">Multi-pass membrane protein</topology>
    </subcellularLocation>
</comment>
<dbReference type="CDD" id="cd18580">
    <property type="entry name" value="ABC_6TM_ABCC_D2"/>
    <property type="match status" value="1"/>
</dbReference>
<keyword evidence="6" id="KW-0067">ATP-binding</keyword>
<evidence type="ECO:0000256" key="2">
    <source>
        <dbReference type="ARBA" id="ARBA00022448"/>
    </source>
</evidence>
<evidence type="ECO:0000256" key="10">
    <source>
        <dbReference type="SAM" id="Phobius"/>
    </source>
</evidence>
<dbReference type="GO" id="GO:0140359">
    <property type="term" value="F:ABC-type transporter activity"/>
    <property type="evidence" value="ECO:0007669"/>
    <property type="project" value="InterPro"/>
</dbReference>
<feature type="transmembrane region" description="Helical" evidence="10">
    <location>
        <begin position="870"/>
        <end position="893"/>
    </location>
</feature>
<comment type="caution">
    <text evidence="13">The sequence shown here is derived from an EMBL/GenBank/DDBJ whole genome shotgun (WGS) entry which is preliminary data.</text>
</comment>
<evidence type="ECO:0000259" key="12">
    <source>
        <dbReference type="PROSITE" id="PS50929"/>
    </source>
</evidence>
<dbReference type="Pfam" id="PF00664">
    <property type="entry name" value="ABC_membrane"/>
    <property type="match status" value="2"/>
</dbReference>
<dbReference type="InterPro" id="IPR017871">
    <property type="entry name" value="ABC_transporter-like_CS"/>
</dbReference>
<feature type="transmembrane region" description="Helical" evidence="10">
    <location>
        <begin position="309"/>
        <end position="329"/>
    </location>
</feature>
<dbReference type="GO" id="GO:0016887">
    <property type="term" value="F:ATP hydrolysis activity"/>
    <property type="evidence" value="ECO:0007669"/>
    <property type="project" value="InterPro"/>
</dbReference>
<name>A0A545W2Z1_9HYPO</name>
<organism evidence="13 14">
    <name type="scientific">Cordyceps javanica</name>
    <dbReference type="NCBI Taxonomy" id="43265"/>
    <lineage>
        <taxon>Eukaryota</taxon>
        <taxon>Fungi</taxon>
        <taxon>Dikarya</taxon>
        <taxon>Ascomycota</taxon>
        <taxon>Pezizomycotina</taxon>
        <taxon>Sordariomycetes</taxon>
        <taxon>Hypocreomycetidae</taxon>
        <taxon>Hypocreales</taxon>
        <taxon>Cordycipitaceae</taxon>
        <taxon>Cordyceps</taxon>
    </lineage>
</organism>